<keyword evidence="7" id="KW-1185">Reference proteome</keyword>
<dbReference type="InterPro" id="IPR003825">
    <property type="entry name" value="Colicin-V_CvpA"/>
</dbReference>
<organism evidence="6 7">
    <name type="scientific">Pisciglobus halotolerans</name>
    <dbReference type="NCBI Taxonomy" id="745365"/>
    <lineage>
        <taxon>Bacteria</taxon>
        <taxon>Bacillati</taxon>
        <taxon>Bacillota</taxon>
        <taxon>Bacilli</taxon>
        <taxon>Lactobacillales</taxon>
        <taxon>Carnobacteriaceae</taxon>
    </lineage>
</organism>
<dbReference type="GO" id="GO:0016020">
    <property type="term" value="C:membrane"/>
    <property type="evidence" value="ECO:0007669"/>
    <property type="project" value="UniProtKB-SubCell"/>
</dbReference>
<evidence type="ECO:0000313" key="7">
    <source>
        <dbReference type="Proteomes" id="UP000198668"/>
    </source>
</evidence>
<dbReference type="GO" id="GO:0009403">
    <property type="term" value="P:toxin biosynthetic process"/>
    <property type="evidence" value="ECO:0007669"/>
    <property type="project" value="InterPro"/>
</dbReference>
<accession>A0A1I3CJZ2</accession>
<evidence type="ECO:0000256" key="2">
    <source>
        <dbReference type="ARBA" id="ARBA00022692"/>
    </source>
</evidence>
<keyword evidence="4 5" id="KW-0472">Membrane</keyword>
<evidence type="ECO:0000256" key="4">
    <source>
        <dbReference type="ARBA" id="ARBA00023136"/>
    </source>
</evidence>
<evidence type="ECO:0000313" key="6">
    <source>
        <dbReference type="EMBL" id="SFH74805.1"/>
    </source>
</evidence>
<reference evidence="6 7" key="1">
    <citation type="submission" date="2016-10" db="EMBL/GenBank/DDBJ databases">
        <authorList>
            <person name="de Groot N.N."/>
        </authorList>
    </citation>
    <scope>NUCLEOTIDE SEQUENCE [LARGE SCALE GENOMIC DNA]</scope>
    <source>
        <strain evidence="6 7">DSM 27630</strain>
    </source>
</reference>
<dbReference type="PANTHER" id="PTHR37306:SF1">
    <property type="entry name" value="COLICIN V PRODUCTION PROTEIN"/>
    <property type="match status" value="1"/>
</dbReference>
<dbReference type="EMBL" id="FOQE01000019">
    <property type="protein sequence ID" value="SFH74805.1"/>
    <property type="molecule type" value="Genomic_DNA"/>
</dbReference>
<evidence type="ECO:0000256" key="5">
    <source>
        <dbReference type="SAM" id="Phobius"/>
    </source>
</evidence>
<proteinExistence type="predicted"/>
<sequence>MWMTLGIIFILFIGMYSGARRGLVLQLILTVGYAVSYYFASQYYLKAANHLKLLVPYPQASLNDTFVYYDQAIALHLDDAFYNGISFLLLLGIGWLLTRFVGGLLNGVTALPIIKQVNKLGGAVLGGVVSYVAVFLLLFILTMLPLGFIQEQFAHNALAQSIVEHTPKISHQIYEWWVNSSIRH</sequence>
<evidence type="ECO:0000256" key="3">
    <source>
        <dbReference type="ARBA" id="ARBA00022989"/>
    </source>
</evidence>
<name>A0A1I3CJZ2_9LACT</name>
<dbReference type="Proteomes" id="UP000198668">
    <property type="component" value="Unassembled WGS sequence"/>
</dbReference>
<evidence type="ECO:0000256" key="1">
    <source>
        <dbReference type="ARBA" id="ARBA00004141"/>
    </source>
</evidence>
<comment type="subcellular location">
    <subcellularLocation>
        <location evidence="1">Membrane</location>
        <topology evidence="1">Multi-pass membrane protein</topology>
    </subcellularLocation>
</comment>
<feature type="transmembrane region" description="Helical" evidence="5">
    <location>
        <begin position="85"/>
        <end position="108"/>
    </location>
</feature>
<dbReference type="AlphaFoldDB" id="A0A1I3CJZ2"/>
<keyword evidence="3 5" id="KW-1133">Transmembrane helix</keyword>
<protein>
    <submittedName>
        <fullName evidence="6">Uncharacterized membrane protein, required for colicin V production</fullName>
    </submittedName>
</protein>
<keyword evidence="2 5" id="KW-0812">Transmembrane</keyword>
<feature type="transmembrane region" description="Helical" evidence="5">
    <location>
        <begin position="120"/>
        <end position="144"/>
    </location>
</feature>
<dbReference type="Pfam" id="PF02674">
    <property type="entry name" value="Colicin_V"/>
    <property type="match status" value="1"/>
</dbReference>
<gene>
    <name evidence="6" type="ORF">SAMN04489868_11918</name>
</gene>
<dbReference type="PANTHER" id="PTHR37306">
    <property type="entry name" value="COLICIN V PRODUCTION PROTEIN"/>
    <property type="match status" value="1"/>
</dbReference>
<dbReference type="OrthoDB" id="1809613at2"/>